<dbReference type="Gene3D" id="2.60.210.10">
    <property type="entry name" value="Apoptosis, Tumor Necrosis Factor Receptor Associated Protein 2, Chain A"/>
    <property type="match status" value="1"/>
</dbReference>
<comment type="caution">
    <text evidence="3">The sequence shown here is derived from an EMBL/GenBank/DDBJ whole genome shotgun (WGS) entry which is preliminary data.</text>
</comment>
<gene>
    <name evidence="3" type="ORF">EJD97_007592</name>
</gene>
<feature type="compositionally biased region" description="Acidic residues" evidence="1">
    <location>
        <begin position="39"/>
        <end position="57"/>
    </location>
</feature>
<dbReference type="AlphaFoldDB" id="A0A6N2BNQ2"/>
<dbReference type="SUPFAM" id="SSF49599">
    <property type="entry name" value="TRAF domain-like"/>
    <property type="match status" value="1"/>
</dbReference>
<organism evidence="3">
    <name type="scientific">Solanum chilense</name>
    <name type="common">Tomato</name>
    <name type="synonym">Lycopersicon chilense</name>
    <dbReference type="NCBI Taxonomy" id="4083"/>
    <lineage>
        <taxon>Eukaryota</taxon>
        <taxon>Viridiplantae</taxon>
        <taxon>Streptophyta</taxon>
        <taxon>Embryophyta</taxon>
        <taxon>Tracheophyta</taxon>
        <taxon>Spermatophyta</taxon>
        <taxon>Magnoliopsida</taxon>
        <taxon>eudicotyledons</taxon>
        <taxon>Gunneridae</taxon>
        <taxon>Pentapetalae</taxon>
        <taxon>asterids</taxon>
        <taxon>lamiids</taxon>
        <taxon>Solanales</taxon>
        <taxon>Solanaceae</taxon>
        <taxon>Solanoideae</taxon>
        <taxon>Solaneae</taxon>
        <taxon>Solanum</taxon>
        <taxon>Solanum subgen. Lycopersicon</taxon>
    </lineage>
</organism>
<accession>A0A6N2BNQ2</accession>
<feature type="domain" description="MATH" evidence="2">
    <location>
        <begin position="65"/>
        <end position="187"/>
    </location>
</feature>
<evidence type="ECO:0000313" key="3">
    <source>
        <dbReference type="EMBL" id="TMW96305.1"/>
    </source>
</evidence>
<dbReference type="CDD" id="cd00121">
    <property type="entry name" value="MATH"/>
    <property type="match status" value="1"/>
</dbReference>
<dbReference type="PANTHER" id="PTHR47477:SF8">
    <property type="entry name" value="TNF RECEPTOR-ASSOCIATED FACTOR HOMOLOG 1A"/>
    <property type="match status" value="1"/>
</dbReference>
<dbReference type="SMART" id="SM00061">
    <property type="entry name" value="MATH"/>
    <property type="match status" value="1"/>
</dbReference>
<dbReference type="EMBL" id="RXGB01002110">
    <property type="protein sequence ID" value="TMW96305.1"/>
    <property type="molecule type" value="Genomic_DNA"/>
</dbReference>
<dbReference type="Pfam" id="PF22486">
    <property type="entry name" value="MATH_2"/>
    <property type="match status" value="1"/>
</dbReference>
<dbReference type="InterPro" id="IPR055327">
    <property type="entry name" value="TRAF1A/B"/>
</dbReference>
<dbReference type="InterPro" id="IPR008974">
    <property type="entry name" value="TRAF-like"/>
</dbReference>
<dbReference type="PROSITE" id="PS50144">
    <property type="entry name" value="MATH"/>
    <property type="match status" value="1"/>
</dbReference>
<protein>
    <recommendedName>
        <fullName evidence="2">MATH domain-containing protein</fullName>
    </recommendedName>
</protein>
<name>A0A6N2BNQ2_SOLCI</name>
<evidence type="ECO:0000256" key="1">
    <source>
        <dbReference type="SAM" id="MobiDB-lite"/>
    </source>
</evidence>
<proteinExistence type="predicted"/>
<dbReference type="InterPro" id="IPR002083">
    <property type="entry name" value="MATH/TRAF_dom"/>
</dbReference>
<feature type="region of interest" description="Disordered" evidence="1">
    <location>
        <begin position="25"/>
        <end position="60"/>
    </location>
</feature>
<dbReference type="PANTHER" id="PTHR47477">
    <property type="entry name" value="TNF RECEPTOR-ASSOCIATED FACTOR HOMOLOG 1A"/>
    <property type="match status" value="1"/>
</dbReference>
<sequence length="449" mass="51505">MVSSASEEAGIGKFLEGLLKGQQMENGTPLTSLPHCISDDEDDDEYDDYEVDDEDDDGPKPVDLYGIYTWKIEKFLQINKTELRSNVFEIGGYKWYILIYPQGCDVCSHLSLFLCVAGHHNLLPGWSHFAQFTISVVNKDPKKSKYSDTLHRFWKKEHDWGWKKFMELDEVVDGFVDSDTLIIKAHIQVIRERADRPFHCLDSQYRREIVGVYLTNVEKICLHFVEEQRGKLGKFIGDKARWPSFCAFWLGIDQDCRRRMLREKSDQILKLMVKNFFIQKEVTSTLMMDSLCSGLEALVGQTNGESGKGNAEEQTVPIVSMENDMFVLVDDVLLLLERAVLEPFPLKNEKGPRDHTNVSCIIAFLKLYANISNDYCQVTFTITFSFQDVTPGEDTNEDSIQRAERRLNELGRQTIEIFVLAHIFSKIEVAYEEAVASTELDKLSIEEAV</sequence>
<evidence type="ECO:0000259" key="2">
    <source>
        <dbReference type="PROSITE" id="PS50144"/>
    </source>
</evidence>
<reference evidence="3" key="1">
    <citation type="submission" date="2019-05" db="EMBL/GenBank/DDBJ databases">
        <title>The de novo reference genome and transcriptome assemblies of the wild tomato species Solanum chilense.</title>
        <authorList>
            <person name="Stam R."/>
            <person name="Nosenko T."/>
            <person name="Hoerger A.C."/>
            <person name="Stephan W."/>
            <person name="Seidel M.A."/>
            <person name="Kuhn J.M.M."/>
            <person name="Haberer G."/>
            <person name="Tellier A."/>
        </authorList>
    </citation>
    <scope>NUCLEOTIDE SEQUENCE</scope>
    <source>
        <tissue evidence="3">Mature leaves</tissue>
    </source>
</reference>